<proteinExistence type="predicted"/>
<accession>D8LD35</accession>
<feature type="compositionally biased region" description="Basic and acidic residues" evidence="1">
    <location>
        <begin position="7"/>
        <end position="20"/>
    </location>
</feature>
<name>D8LD35_ECTSI</name>
<organism evidence="2 3">
    <name type="scientific">Ectocarpus siliculosus</name>
    <name type="common">Brown alga</name>
    <name type="synonym">Conferva siliculosa</name>
    <dbReference type="NCBI Taxonomy" id="2880"/>
    <lineage>
        <taxon>Eukaryota</taxon>
        <taxon>Sar</taxon>
        <taxon>Stramenopiles</taxon>
        <taxon>Ochrophyta</taxon>
        <taxon>PX clade</taxon>
        <taxon>Phaeophyceae</taxon>
        <taxon>Ectocarpales</taxon>
        <taxon>Ectocarpaceae</taxon>
        <taxon>Ectocarpus</taxon>
    </lineage>
</organism>
<dbReference type="OrthoDB" id="10453505at2759"/>
<sequence>MCTAGSAKRERSRRAERPDASSEGDEEAAGIDSGAAYKKAGGTDDEQVAERVEPNLVFGAITVFINQTLGGQKGFVSTLELQLVALRFCVICRHVPSLTLRVGKRAMRHQKSGLNSSSRVPALRPSAIRGQYVKEAILSKHHKRIDCRSASGIKFGKQFDEPIAGVPWPCSLRQLEFGRRFDQAIVSVEWPRSLQKLTFDGLFNQPVEGISWPSDLRELDFGLSFNRPIEDVAWPKSLRAMRFGPCFNQPIEQVLIFGDDFNKPIEGTKWPSSLKKFTLGLKFEQSIANVSWPQAFEHLHLENVFYDFSVEDMLWLPSLRYVTMGEDTVFKSIAAIHQDSGSGSEASWATMGAAAAGDNLSESVSIISL</sequence>
<dbReference type="InParanoid" id="D8LD35"/>
<gene>
    <name evidence="2" type="ORF">Esi_0113_0034</name>
</gene>
<dbReference type="PANTHER" id="PTHR32134:SF92">
    <property type="entry name" value="FNIP REPEAT-CONTAINING PROTEIN"/>
    <property type="match status" value="1"/>
</dbReference>
<dbReference type="AlphaFoldDB" id="D8LD35"/>
<evidence type="ECO:0000313" key="3">
    <source>
        <dbReference type="Proteomes" id="UP000002630"/>
    </source>
</evidence>
<evidence type="ECO:0000313" key="2">
    <source>
        <dbReference type="EMBL" id="CBN78402.1"/>
    </source>
</evidence>
<dbReference type="PANTHER" id="PTHR32134">
    <property type="entry name" value="FNIP REPEAT-CONTAINING PROTEIN"/>
    <property type="match status" value="1"/>
</dbReference>
<dbReference type="EMBL" id="FN649748">
    <property type="protein sequence ID" value="CBN78402.1"/>
    <property type="molecule type" value="Genomic_DNA"/>
</dbReference>
<keyword evidence="3" id="KW-1185">Reference proteome</keyword>
<reference evidence="2 3" key="1">
    <citation type="journal article" date="2010" name="Nature">
        <title>The Ectocarpus genome and the independent evolution of multicellularity in brown algae.</title>
        <authorList>
            <person name="Cock J.M."/>
            <person name="Sterck L."/>
            <person name="Rouze P."/>
            <person name="Scornet D."/>
            <person name="Allen A.E."/>
            <person name="Amoutzias G."/>
            <person name="Anthouard V."/>
            <person name="Artiguenave F."/>
            <person name="Aury J.M."/>
            <person name="Badger J.H."/>
            <person name="Beszteri B."/>
            <person name="Billiau K."/>
            <person name="Bonnet E."/>
            <person name="Bothwell J.H."/>
            <person name="Bowler C."/>
            <person name="Boyen C."/>
            <person name="Brownlee C."/>
            <person name="Carrano C.J."/>
            <person name="Charrier B."/>
            <person name="Cho G.Y."/>
            <person name="Coelho S.M."/>
            <person name="Collen J."/>
            <person name="Corre E."/>
            <person name="Da Silva C."/>
            <person name="Delage L."/>
            <person name="Delaroque N."/>
            <person name="Dittami S.M."/>
            <person name="Doulbeau S."/>
            <person name="Elias M."/>
            <person name="Farnham G."/>
            <person name="Gachon C.M."/>
            <person name="Gschloessl B."/>
            <person name="Heesch S."/>
            <person name="Jabbari K."/>
            <person name="Jubin C."/>
            <person name="Kawai H."/>
            <person name="Kimura K."/>
            <person name="Kloareg B."/>
            <person name="Kupper F.C."/>
            <person name="Lang D."/>
            <person name="Le Bail A."/>
            <person name="Leblanc C."/>
            <person name="Lerouge P."/>
            <person name="Lohr M."/>
            <person name="Lopez P.J."/>
            <person name="Martens C."/>
            <person name="Maumus F."/>
            <person name="Michel G."/>
            <person name="Miranda-Saavedra D."/>
            <person name="Morales J."/>
            <person name="Moreau H."/>
            <person name="Motomura T."/>
            <person name="Nagasato C."/>
            <person name="Napoli C.A."/>
            <person name="Nelson D.R."/>
            <person name="Nyvall-Collen P."/>
            <person name="Peters A.F."/>
            <person name="Pommier C."/>
            <person name="Potin P."/>
            <person name="Poulain J."/>
            <person name="Quesneville H."/>
            <person name="Read B."/>
            <person name="Rensing S.A."/>
            <person name="Ritter A."/>
            <person name="Rousvoal S."/>
            <person name="Samanta M."/>
            <person name="Samson G."/>
            <person name="Schroeder D.C."/>
            <person name="Segurens B."/>
            <person name="Strittmatter M."/>
            <person name="Tonon T."/>
            <person name="Tregear J.W."/>
            <person name="Valentin K."/>
            <person name="von Dassow P."/>
            <person name="Yamagishi T."/>
            <person name="Van de Peer Y."/>
            <person name="Wincker P."/>
        </authorList>
    </citation>
    <scope>NUCLEOTIDE SEQUENCE [LARGE SCALE GENOMIC DNA]</scope>
    <source>
        <strain evidence="3">Ec32 / CCAP1310/4</strain>
    </source>
</reference>
<dbReference type="InterPro" id="IPR008615">
    <property type="entry name" value="FNIP"/>
</dbReference>
<dbReference type="Proteomes" id="UP000002630">
    <property type="component" value="Linkage Group LG23"/>
</dbReference>
<dbReference type="EMBL" id="FN647822">
    <property type="protein sequence ID" value="CBN78402.1"/>
    <property type="molecule type" value="Genomic_DNA"/>
</dbReference>
<evidence type="ECO:0000256" key="1">
    <source>
        <dbReference type="SAM" id="MobiDB-lite"/>
    </source>
</evidence>
<protein>
    <submittedName>
        <fullName evidence="2">Uncharacterized protein</fullName>
    </submittedName>
</protein>
<dbReference type="Pfam" id="PF05725">
    <property type="entry name" value="FNIP"/>
    <property type="match status" value="1"/>
</dbReference>
<dbReference type="InterPro" id="IPR051251">
    <property type="entry name" value="STK_FNIP-Repeat"/>
</dbReference>
<feature type="region of interest" description="Disordered" evidence="1">
    <location>
        <begin position="1"/>
        <end position="45"/>
    </location>
</feature>